<dbReference type="EC" id="2.7.1.19" evidence="2 8"/>
<dbReference type="SUPFAM" id="SSF52540">
    <property type="entry name" value="P-loop containing nucleoside triphosphate hydrolases"/>
    <property type="match status" value="1"/>
</dbReference>
<evidence type="ECO:0000256" key="7">
    <source>
        <dbReference type="ARBA" id="ARBA00047663"/>
    </source>
</evidence>
<keyword evidence="11" id="KW-1185">Reference proteome</keyword>
<evidence type="ECO:0000259" key="9">
    <source>
        <dbReference type="Pfam" id="PF00485"/>
    </source>
</evidence>
<accession>S9QI29</accession>
<name>S9QI29_9RHOB</name>
<evidence type="ECO:0000256" key="6">
    <source>
        <dbReference type="ARBA" id="ARBA00022840"/>
    </source>
</evidence>
<dbReference type="RefSeq" id="WP_020040620.1">
    <property type="nucleotide sequence ID" value="NZ_KE557278.1"/>
</dbReference>
<dbReference type="EMBL" id="APVH01000037">
    <property type="protein sequence ID" value="EPX79487.1"/>
    <property type="molecule type" value="Genomic_DNA"/>
</dbReference>
<dbReference type="InterPro" id="IPR027417">
    <property type="entry name" value="P-loop_NTPase"/>
</dbReference>
<sequence>MSKKHPIISVTGSSGAGTTTVKATFDQIFRREGISAVSIEGDAFHRYNRADMKAELESRKAAGDETFSHFSYDANELGKLEDIFRTYGETGTGKTRHYVHDDAEAARYGTAPGLFTDWESFEEDSDLLFYEGLHGAVANDEVNLAALADLKIGVVPVINLEWIQKIHRDKASRGYTTEAVTDTILRRMHAYVHCICPQFVQTDVNFQRVPVVDTSDPFIARWIPTADESLVVIRFKNPRGIDFPYLTSMIQNSWMSRANSIVIPGGKMDLAMQLIFTPMVQRLVHESRRA</sequence>
<dbReference type="OrthoDB" id="9773443at2"/>
<dbReference type="HOGENOM" id="CLU_962223_0_0_5"/>
<dbReference type="Pfam" id="PF00485">
    <property type="entry name" value="PRK"/>
    <property type="match status" value="1"/>
</dbReference>
<dbReference type="PROSITE" id="PS00567">
    <property type="entry name" value="PHOSPHORIBULOKINASE"/>
    <property type="match status" value="1"/>
</dbReference>
<evidence type="ECO:0000256" key="8">
    <source>
        <dbReference type="RuleBase" id="RU004082"/>
    </source>
</evidence>
<keyword evidence="5 10" id="KW-0418">Kinase</keyword>
<dbReference type="PRINTS" id="PR00478">
    <property type="entry name" value="PHRIBLKINASE"/>
</dbReference>
<evidence type="ECO:0000256" key="5">
    <source>
        <dbReference type="ARBA" id="ARBA00022777"/>
    </source>
</evidence>
<comment type="caution">
    <text evidence="10">The sequence shown here is derived from an EMBL/GenBank/DDBJ whole genome shotgun (WGS) entry which is preliminary data.</text>
</comment>
<dbReference type="Gene3D" id="3.40.50.300">
    <property type="entry name" value="P-loop containing nucleotide triphosphate hydrolases"/>
    <property type="match status" value="1"/>
</dbReference>
<comment type="similarity">
    <text evidence="1 8">Belongs to the phosphoribulokinase family.</text>
</comment>
<dbReference type="Proteomes" id="UP000015347">
    <property type="component" value="Unassembled WGS sequence"/>
</dbReference>
<dbReference type="GO" id="GO:0008974">
    <property type="term" value="F:phosphoribulokinase activity"/>
    <property type="evidence" value="ECO:0007669"/>
    <property type="project" value="UniProtKB-EC"/>
</dbReference>
<dbReference type="InterPro" id="IPR006082">
    <property type="entry name" value="PRK"/>
</dbReference>
<dbReference type="GO" id="GO:0005975">
    <property type="term" value="P:carbohydrate metabolic process"/>
    <property type="evidence" value="ECO:0007669"/>
    <property type="project" value="InterPro"/>
</dbReference>
<proteinExistence type="inferred from homology"/>
<feature type="domain" description="Phosphoribulokinase/uridine kinase" evidence="9">
    <location>
        <begin position="7"/>
        <end position="215"/>
    </location>
</feature>
<keyword evidence="4" id="KW-0547">Nucleotide-binding</keyword>
<dbReference type="STRING" id="1123237.Salmuc_04600"/>
<organism evidence="10 11">
    <name type="scientific">Salipiger mucosus DSM 16094</name>
    <dbReference type="NCBI Taxonomy" id="1123237"/>
    <lineage>
        <taxon>Bacteria</taxon>
        <taxon>Pseudomonadati</taxon>
        <taxon>Pseudomonadota</taxon>
        <taxon>Alphaproteobacteria</taxon>
        <taxon>Rhodobacterales</taxon>
        <taxon>Roseobacteraceae</taxon>
        <taxon>Salipiger</taxon>
    </lineage>
</organism>
<protein>
    <recommendedName>
        <fullName evidence="2 8">Phosphoribulokinase</fullName>
        <ecNumber evidence="2 8">2.7.1.19</ecNumber>
    </recommendedName>
</protein>
<evidence type="ECO:0000313" key="10">
    <source>
        <dbReference type="EMBL" id="EPX79487.1"/>
    </source>
</evidence>
<comment type="catalytic activity">
    <reaction evidence="7 8">
        <text>D-ribulose 5-phosphate + ATP = D-ribulose 1,5-bisphosphate + ADP + H(+)</text>
        <dbReference type="Rhea" id="RHEA:19365"/>
        <dbReference type="ChEBI" id="CHEBI:15378"/>
        <dbReference type="ChEBI" id="CHEBI:30616"/>
        <dbReference type="ChEBI" id="CHEBI:57870"/>
        <dbReference type="ChEBI" id="CHEBI:58121"/>
        <dbReference type="ChEBI" id="CHEBI:456216"/>
        <dbReference type="EC" id="2.7.1.19"/>
    </reaction>
</comment>
<evidence type="ECO:0000256" key="1">
    <source>
        <dbReference type="ARBA" id="ARBA00009719"/>
    </source>
</evidence>
<dbReference type="InterPro" id="IPR006083">
    <property type="entry name" value="PRK/URK"/>
</dbReference>
<dbReference type="eggNOG" id="COG3954">
    <property type="taxonomic scope" value="Bacteria"/>
</dbReference>
<evidence type="ECO:0000256" key="2">
    <source>
        <dbReference type="ARBA" id="ARBA00012042"/>
    </source>
</evidence>
<keyword evidence="3 10" id="KW-0808">Transferase</keyword>
<evidence type="ECO:0000256" key="4">
    <source>
        <dbReference type="ARBA" id="ARBA00022741"/>
    </source>
</evidence>
<evidence type="ECO:0000313" key="11">
    <source>
        <dbReference type="Proteomes" id="UP000015347"/>
    </source>
</evidence>
<reference evidence="11" key="1">
    <citation type="journal article" date="2014" name="Stand. Genomic Sci.">
        <title>Genome sequence of the exopolysaccharide-producing Salipiger mucosus type strain (DSM 16094(T)), a moderately halophilic member of the Roseobacter clade.</title>
        <authorList>
            <person name="Riedel T."/>
            <person name="Spring S."/>
            <person name="Fiebig A."/>
            <person name="Petersen J."/>
            <person name="Kyrpides N.C."/>
            <person name="Goker M."/>
            <person name="Klenk H.P."/>
        </authorList>
    </citation>
    <scope>NUCLEOTIDE SEQUENCE [LARGE SCALE GENOMIC DNA]</scope>
    <source>
        <strain evidence="11">DSM 16094</strain>
    </source>
</reference>
<gene>
    <name evidence="10" type="ORF">Salmuc_04600</name>
</gene>
<dbReference type="AlphaFoldDB" id="S9QI29"/>
<keyword evidence="6" id="KW-0067">ATP-binding</keyword>
<evidence type="ECO:0000256" key="3">
    <source>
        <dbReference type="ARBA" id="ARBA00022679"/>
    </source>
</evidence>
<dbReference type="GO" id="GO:0005524">
    <property type="term" value="F:ATP binding"/>
    <property type="evidence" value="ECO:0007669"/>
    <property type="project" value="UniProtKB-KW"/>
</dbReference>
<dbReference type="NCBIfam" id="NF011997">
    <property type="entry name" value="PRK15453.1"/>
    <property type="match status" value="1"/>
</dbReference>